<feature type="domain" description="HTH tetR-type" evidence="5">
    <location>
        <begin position="25"/>
        <end position="85"/>
    </location>
</feature>
<dbReference type="OrthoDB" id="4746440at2"/>
<dbReference type="SUPFAM" id="SSF46689">
    <property type="entry name" value="Homeodomain-like"/>
    <property type="match status" value="1"/>
</dbReference>
<evidence type="ECO:0000256" key="2">
    <source>
        <dbReference type="ARBA" id="ARBA00023125"/>
    </source>
</evidence>
<reference evidence="6 7" key="1">
    <citation type="submission" date="2019-01" db="EMBL/GenBank/DDBJ databases">
        <title>Agromyces.</title>
        <authorList>
            <person name="Li J."/>
        </authorList>
    </citation>
    <scope>NUCLEOTIDE SEQUENCE [LARGE SCALE GENOMIC DNA]</scope>
    <source>
        <strain evidence="6 7">DSM 15934</strain>
    </source>
</reference>
<dbReference type="Pfam" id="PF00440">
    <property type="entry name" value="TetR_N"/>
    <property type="match status" value="1"/>
</dbReference>
<accession>A0A4Q2L9R3</accession>
<gene>
    <name evidence="6" type="ORF">ESP51_00370</name>
</gene>
<evidence type="ECO:0000256" key="1">
    <source>
        <dbReference type="ARBA" id="ARBA00023015"/>
    </source>
</evidence>
<evidence type="ECO:0000256" key="4">
    <source>
        <dbReference type="PROSITE-ProRule" id="PRU00335"/>
    </source>
</evidence>
<protein>
    <submittedName>
        <fullName evidence="6">TetR family transcriptional regulator</fullName>
    </submittedName>
</protein>
<dbReference type="InterPro" id="IPR050109">
    <property type="entry name" value="HTH-type_TetR-like_transc_reg"/>
</dbReference>
<evidence type="ECO:0000256" key="3">
    <source>
        <dbReference type="ARBA" id="ARBA00023163"/>
    </source>
</evidence>
<dbReference type="GO" id="GO:0000976">
    <property type="term" value="F:transcription cis-regulatory region binding"/>
    <property type="evidence" value="ECO:0007669"/>
    <property type="project" value="TreeGrafter"/>
</dbReference>
<keyword evidence="3" id="KW-0804">Transcription</keyword>
<organism evidence="6 7">
    <name type="scientific">Agromyces albus</name>
    <dbReference type="NCBI Taxonomy" id="205332"/>
    <lineage>
        <taxon>Bacteria</taxon>
        <taxon>Bacillati</taxon>
        <taxon>Actinomycetota</taxon>
        <taxon>Actinomycetes</taxon>
        <taxon>Micrococcales</taxon>
        <taxon>Microbacteriaceae</taxon>
        <taxon>Agromyces</taxon>
    </lineage>
</organism>
<dbReference type="AlphaFoldDB" id="A0A4Q2L9R3"/>
<feature type="DNA-binding region" description="H-T-H motif" evidence="4">
    <location>
        <begin position="48"/>
        <end position="67"/>
    </location>
</feature>
<evidence type="ECO:0000313" key="7">
    <source>
        <dbReference type="Proteomes" id="UP000293865"/>
    </source>
</evidence>
<dbReference type="PANTHER" id="PTHR30055:SF234">
    <property type="entry name" value="HTH-TYPE TRANSCRIPTIONAL REGULATOR BETI"/>
    <property type="match status" value="1"/>
</dbReference>
<proteinExistence type="predicted"/>
<evidence type="ECO:0000313" key="6">
    <source>
        <dbReference type="EMBL" id="RXZ73191.1"/>
    </source>
</evidence>
<dbReference type="Proteomes" id="UP000293865">
    <property type="component" value="Unassembled WGS sequence"/>
</dbReference>
<dbReference type="PANTHER" id="PTHR30055">
    <property type="entry name" value="HTH-TYPE TRANSCRIPTIONAL REGULATOR RUTR"/>
    <property type="match status" value="1"/>
</dbReference>
<sequence length="204" mass="22737">MLTSVNTMSIEKRKYELKSRAAAQQQTRERIVAATVELHTEVGPALTTVAEVARRAGVQRLTVYNHFPDDTGLFGACQAHWMQLHPLPDVATALAADDPAERVRSVFRAQYGWYRETEPMAEKVQRDRGSVPSLDSLMRRTADARLDQLADTLAIGLGESAERRALVRLGLDFWTWRRLAREGLDDDAAAELMTAAAMASLQRS</sequence>
<keyword evidence="1" id="KW-0805">Transcription regulation</keyword>
<dbReference type="InterPro" id="IPR001647">
    <property type="entry name" value="HTH_TetR"/>
</dbReference>
<keyword evidence="2 4" id="KW-0238">DNA-binding</keyword>
<comment type="caution">
    <text evidence="6">The sequence shown here is derived from an EMBL/GenBank/DDBJ whole genome shotgun (WGS) entry which is preliminary data.</text>
</comment>
<evidence type="ECO:0000259" key="5">
    <source>
        <dbReference type="PROSITE" id="PS50977"/>
    </source>
</evidence>
<name>A0A4Q2L9R3_9MICO</name>
<dbReference type="PROSITE" id="PS50977">
    <property type="entry name" value="HTH_TETR_2"/>
    <property type="match status" value="1"/>
</dbReference>
<dbReference type="InterPro" id="IPR009057">
    <property type="entry name" value="Homeodomain-like_sf"/>
</dbReference>
<dbReference type="EMBL" id="SDPN01000001">
    <property type="protein sequence ID" value="RXZ73191.1"/>
    <property type="molecule type" value="Genomic_DNA"/>
</dbReference>
<dbReference type="Gene3D" id="1.10.357.10">
    <property type="entry name" value="Tetracycline Repressor, domain 2"/>
    <property type="match status" value="1"/>
</dbReference>
<keyword evidence="7" id="KW-1185">Reference proteome</keyword>
<dbReference type="GO" id="GO:0003700">
    <property type="term" value="F:DNA-binding transcription factor activity"/>
    <property type="evidence" value="ECO:0007669"/>
    <property type="project" value="TreeGrafter"/>
</dbReference>